<organism evidence="9 10">
    <name type="scientific">Linnemannia hyalina</name>
    <dbReference type="NCBI Taxonomy" id="64524"/>
    <lineage>
        <taxon>Eukaryota</taxon>
        <taxon>Fungi</taxon>
        <taxon>Fungi incertae sedis</taxon>
        <taxon>Mucoromycota</taxon>
        <taxon>Mortierellomycotina</taxon>
        <taxon>Mortierellomycetes</taxon>
        <taxon>Mortierellales</taxon>
        <taxon>Mortierellaceae</taxon>
        <taxon>Linnemannia</taxon>
    </lineage>
</organism>
<feature type="region of interest" description="Disordered" evidence="5">
    <location>
        <begin position="256"/>
        <end position="300"/>
    </location>
</feature>
<feature type="compositionally biased region" description="Acidic residues" evidence="5">
    <location>
        <begin position="262"/>
        <end position="273"/>
    </location>
</feature>
<evidence type="ECO:0000313" key="10">
    <source>
        <dbReference type="Proteomes" id="UP000707451"/>
    </source>
</evidence>
<dbReference type="PROSITE" id="PS51293">
    <property type="entry name" value="SANT"/>
    <property type="match status" value="1"/>
</dbReference>
<dbReference type="EMBL" id="JAHRHY010000015">
    <property type="protein sequence ID" value="KAG9063676.1"/>
    <property type="molecule type" value="Genomic_DNA"/>
</dbReference>
<reference evidence="9" key="1">
    <citation type="submission" date="2021-06" db="EMBL/GenBank/DDBJ databases">
        <title>Genome Sequence of Mortierella hyaline Strain SCG-10, a Cold-Adapted, Nitrate-Reducing Fungus Isolated from Soil in Minnesota, USA.</title>
        <authorList>
            <person name="Aldossari N."/>
        </authorList>
    </citation>
    <scope>NUCLEOTIDE SEQUENCE</scope>
    <source>
        <strain evidence="9">SCG-10</strain>
    </source>
</reference>
<feature type="domain" description="Myb-like" evidence="6">
    <location>
        <begin position="338"/>
        <end position="388"/>
    </location>
</feature>
<dbReference type="Gene3D" id="1.10.10.60">
    <property type="entry name" value="Homeodomain-like"/>
    <property type="match status" value="6"/>
</dbReference>
<gene>
    <name evidence="9" type="primary">MYB4R1</name>
    <name evidence="9" type="ORF">KI688_003787</name>
</gene>
<evidence type="ECO:0000313" key="9">
    <source>
        <dbReference type="EMBL" id="KAG9063676.1"/>
    </source>
</evidence>
<feature type="domain" description="HTH myb-type" evidence="8">
    <location>
        <begin position="56"/>
        <end position="108"/>
    </location>
</feature>
<feature type="domain" description="SANT" evidence="7">
    <location>
        <begin position="711"/>
        <end position="751"/>
    </location>
</feature>
<dbReference type="InterPro" id="IPR017930">
    <property type="entry name" value="Myb_dom"/>
</dbReference>
<keyword evidence="10" id="KW-1185">Reference proteome</keyword>
<feature type="domain" description="Myb-like" evidence="6">
    <location>
        <begin position="603"/>
        <end position="650"/>
    </location>
</feature>
<dbReference type="SUPFAM" id="SSF46689">
    <property type="entry name" value="Homeodomain-like"/>
    <property type="match status" value="4"/>
</dbReference>
<keyword evidence="1" id="KW-0805">Transcription regulation</keyword>
<dbReference type="Pfam" id="PF00249">
    <property type="entry name" value="Myb_DNA-binding"/>
    <property type="match status" value="3"/>
</dbReference>
<name>A0A9P7XQ57_9FUNG</name>
<dbReference type="Proteomes" id="UP000707451">
    <property type="component" value="Unassembled WGS sequence"/>
</dbReference>
<dbReference type="PANTHER" id="PTHR46621:SF1">
    <property type="entry name" value="SNRNA-ACTIVATING PROTEIN COMPLEX SUBUNIT 4"/>
    <property type="match status" value="1"/>
</dbReference>
<protein>
    <submittedName>
        <fullName evidence="9">Myb-like DNA-binding domain protein</fullName>
    </submittedName>
</protein>
<dbReference type="GO" id="GO:0042796">
    <property type="term" value="P:snRNA transcription by RNA polymerase III"/>
    <property type="evidence" value="ECO:0007669"/>
    <property type="project" value="TreeGrafter"/>
</dbReference>
<dbReference type="GO" id="GO:0001006">
    <property type="term" value="F:RNA polymerase III type 3 promoter sequence-specific DNA binding"/>
    <property type="evidence" value="ECO:0007669"/>
    <property type="project" value="TreeGrafter"/>
</dbReference>
<feature type="domain" description="HTH myb-type" evidence="8">
    <location>
        <begin position="653"/>
        <end position="702"/>
    </location>
</feature>
<feature type="domain" description="Myb-like" evidence="6">
    <location>
        <begin position="715"/>
        <end position="759"/>
    </location>
</feature>
<accession>A0A9P7XQ57</accession>
<evidence type="ECO:0000256" key="3">
    <source>
        <dbReference type="ARBA" id="ARBA00023163"/>
    </source>
</evidence>
<evidence type="ECO:0000256" key="1">
    <source>
        <dbReference type="ARBA" id="ARBA00023015"/>
    </source>
</evidence>
<comment type="caution">
    <text evidence="9">The sequence shown here is derived from an EMBL/GenBank/DDBJ whole genome shotgun (WGS) entry which is preliminary data.</text>
</comment>
<dbReference type="InterPro" id="IPR001005">
    <property type="entry name" value="SANT/Myb"/>
</dbReference>
<feature type="region of interest" description="Disordered" evidence="5">
    <location>
        <begin position="788"/>
        <end position="818"/>
    </location>
</feature>
<keyword evidence="3" id="KW-0804">Transcription</keyword>
<feature type="domain" description="Myb-like" evidence="6">
    <location>
        <begin position="653"/>
        <end position="705"/>
    </location>
</feature>
<dbReference type="PROSITE" id="PS51294">
    <property type="entry name" value="HTH_MYB"/>
    <property type="match status" value="3"/>
</dbReference>
<feature type="domain" description="Myb-like" evidence="6">
    <location>
        <begin position="150"/>
        <end position="198"/>
    </location>
</feature>
<dbReference type="PROSITE" id="PS50090">
    <property type="entry name" value="MYB_LIKE"/>
    <property type="match status" value="6"/>
</dbReference>
<dbReference type="InterPro" id="IPR009057">
    <property type="entry name" value="Homeodomain-like_sf"/>
</dbReference>
<dbReference type="OrthoDB" id="2143914at2759"/>
<dbReference type="InterPro" id="IPR051575">
    <property type="entry name" value="Myb-like_DNA-bd"/>
</dbReference>
<dbReference type="PANTHER" id="PTHR46621">
    <property type="entry name" value="SNRNA-ACTIVATING PROTEIN COMPLEX SUBUNIT 4"/>
    <property type="match status" value="1"/>
</dbReference>
<feature type="compositionally biased region" description="Basic and acidic residues" evidence="5">
    <location>
        <begin position="1"/>
        <end position="15"/>
    </location>
</feature>
<evidence type="ECO:0000256" key="4">
    <source>
        <dbReference type="ARBA" id="ARBA00023242"/>
    </source>
</evidence>
<feature type="compositionally biased region" description="Basic residues" evidence="5">
    <location>
        <begin position="46"/>
        <end position="56"/>
    </location>
</feature>
<dbReference type="Pfam" id="PF13921">
    <property type="entry name" value="Myb_DNA-bind_6"/>
    <property type="match status" value="1"/>
</dbReference>
<feature type="region of interest" description="Disordered" evidence="5">
    <location>
        <begin position="1"/>
        <end position="69"/>
    </location>
</feature>
<feature type="region of interest" description="Disordered" evidence="5">
    <location>
        <begin position="121"/>
        <end position="140"/>
    </location>
</feature>
<dbReference type="CDD" id="cd00167">
    <property type="entry name" value="SANT"/>
    <property type="match status" value="3"/>
</dbReference>
<keyword evidence="2 9" id="KW-0238">DNA-binding</keyword>
<dbReference type="SMART" id="SM00717">
    <property type="entry name" value="SANT"/>
    <property type="match status" value="8"/>
</dbReference>
<evidence type="ECO:0000256" key="2">
    <source>
        <dbReference type="ARBA" id="ARBA00023125"/>
    </source>
</evidence>
<feature type="domain" description="HTH myb-type" evidence="8">
    <location>
        <begin position="708"/>
        <end position="763"/>
    </location>
</feature>
<evidence type="ECO:0000259" key="7">
    <source>
        <dbReference type="PROSITE" id="PS51293"/>
    </source>
</evidence>
<dbReference type="GO" id="GO:0042795">
    <property type="term" value="P:snRNA transcription by RNA polymerase II"/>
    <property type="evidence" value="ECO:0007669"/>
    <property type="project" value="TreeGrafter"/>
</dbReference>
<feature type="compositionally biased region" description="Basic and acidic residues" evidence="5">
    <location>
        <begin position="788"/>
        <end position="798"/>
    </location>
</feature>
<dbReference type="AlphaFoldDB" id="A0A9P7XQ57"/>
<dbReference type="GO" id="GO:0019185">
    <property type="term" value="C:snRNA-activating protein complex"/>
    <property type="evidence" value="ECO:0007669"/>
    <property type="project" value="TreeGrafter"/>
</dbReference>
<feature type="compositionally biased region" description="Low complexity" evidence="5">
    <location>
        <begin position="19"/>
        <end position="29"/>
    </location>
</feature>
<dbReference type="InterPro" id="IPR017884">
    <property type="entry name" value="SANT_dom"/>
</dbReference>
<dbReference type="GO" id="GO:0000978">
    <property type="term" value="F:RNA polymerase II cis-regulatory region sequence-specific DNA binding"/>
    <property type="evidence" value="ECO:0007669"/>
    <property type="project" value="TreeGrafter"/>
</dbReference>
<evidence type="ECO:0000256" key="5">
    <source>
        <dbReference type="SAM" id="MobiDB-lite"/>
    </source>
</evidence>
<feature type="domain" description="Myb-like" evidence="6">
    <location>
        <begin position="56"/>
        <end position="104"/>
    </location>
</feature>
<keyword evidence="4" id="KW-0539">Nucleus</keyword>
<sequence>MFHKRDISFTDHKDQNGFADHSSPAHPQSSSPPPDTPHTQPSSSSGKRRLAARKPNSRQSGSPWTPQEDEILFDLRQQRVKWRTIGAQLNRTVASCYSRYYRFLDPFLADAIESELDEVEDVEGGNESGGASIKERILSGTLEKPSVRPQPYVERGPWKAKDREQLELMVTAKVPWSIISHQLQRNQDSCKEKWLRMQKSHLEKRRYSKRVRGGQWTRLYKEGFTPHHRDQLVRAVEKYLTAKRASAIYDSNPLRILGVNDPGEEEEEEEDGPFDPSMMHPPPLSLDQQTIIDNNSSDQDSSVETIDWEAVSRALNNKFPASRLRSIYHELAVAKLVWTPEEDERLFRAVIRLGPPELQPKIWTMIKDAFGDVIRTSNDYRARWRELDMPQLEREWDFSEKTKFWRRWMEYQEAGSLLDQEASSSDKNSSIQSVIEPRPLLLKPSHEPSTQSRMDAWDLIAEGLEYRHGRDCQLYFDHTTRNFPRDPELFRYLSLELAKAYLEPRTVSWSTDASRMLVATVNSFLQANKLVKWASVAQALDHQYTAEQCEAKWLYWSQNHVPTPDDAPIYGDKEGLEVGLDSSEHLSKLGQAVVERESDDKDKKATERRLWTDDEVELLKKGVEEYGLQWYKIRDAYLPHRAIQMIHERYWRMQAKKTGRFSEKERSQLETAIEIFGEDADWELIAGQVPGRTASQCRKNWKYSTTHHLHKLGEPWTDQDRERLKSAVARFGKKRWTLVSEFVVGKTPDQCRNEWREKLDPVVDTSHWSGQERDRLMELIMDHLSRKDEAEERARAKAESGTTESNDQGFVDPAPRYNGKRKIDWNELAKEFKGRTAQQCRLQFDVHRALYRLQGDY</sequence>
<proteinExistence type="predicted"/>
<evidence type="ECO:0000259" key="8">
    <source>
        <dbReference type="PROSITE" id="PS51294"/>
    </source>
</evidence>
<evidence type="ECO:0000259" key="6">
    <source>
        <dbReference type="PROSITE" id="PS50090"/>
    </source>
</evidence>